<dbReference type="Gene3D" id="2.20.110.10">
    <property type="entry name" value="Histone H3 K4-specific methyltransferase SET7/9 N-terminal domain"/>
    <property type="match status" value="1"/>
</dbReference>
<reference evidence="1 2" key="1">
    <citation type="submission" date="2017-07" db="EMBL/GenBank/DDBJ databases">
        <title>Leptospira spp. isolated from tropical soils.</title>
        <authorList>
            <person name="Thibeaux R."/>
            <person name="Iraola G."/>
            <person name="Ferres I."/>
            <person name="Bierque E."/>
            <person name="Girault D."/>
            <person name="Soupe-Gilbert M.-E."/>
            <person name="Picardeau M."/>
            <person name="Goarant C."/>
        </authorList>
    </citation>
    <scope>NUCLEOTIDE SEQUENCE [LARGE SCALE GENOMIC DNA]</scope>
    <source>
        <strain evidence="1 2">FH4-C-A1</strain>
    </source>
</reference>
<evidence type="ECO:0008006" key="3">
    <source>
        <dbReference type="Google" id="ProtNLM"/>
    </source>
</evidence>
<gene>
    <name evidence="1" type="ORF">CH367_09660</name>
</gene>
<dbReference type="Proteomes" id="UP000231879">
    <property type="component" value="Unassembled WGS sequence"/>
</dbReference>
<sequence>MFPTKSLFVLSIFLTVVFTSGCQEGETIDQTDPNLIEFQDRVFYKQKPFTGFLKNEIPALGEIQTTQFKNGFADGEFISKNREGFVLEKRFFKKGLKEGIHRSWFPNGNNRMYSEFRSGKYINDRWEWYDNNKPYLYEKFDEDGKLIVAKKWNRHGQIYMNTVIAADGSSVGLPGSKICEPIRKTESFR</sequence>
<dbReference type="EMBL" id="NPDS01000003">
    <property type="protein sequence ID" value="PJZ57594.1"/>
    <property type="molecule type" value="Genomic_DNA"/>
</dbReference>
<keyword evidence="2" id="KW-1185">Reference proteome</keyword>
<name>A0ABX4NLA6_9LEPT</name>
<dbReference type="SUPFAM" id="SSF82185">
    <property type="entry name" value="Histone H3 K4-specific methyltransferase SET7/9 N-terminal domain"/>
    <property type="match status" value="1"/>
</dbReference>
<organism evidence="1 2">
    <name type="scientific">Leptospira barantonii</name>
    <dbReference type="NCBI Taxonomy" id="2023184"/>
    <lineage>
        <taxon>Bacteria</taxon>
        <taxon>Pseudomonadati</taxon>
        <taxon>Spirochaetota</taxon>
        <taxon>Spirochaetia</taxon>
        <taxon>Leptospirales</taxon>
        <taxon>Leptospiraceae</taxon>
        <taxon>Leptospira</taxon>
    </lineage>
</organism>
<proteinExistence type="predicted"/>
<evidence type="ECO:0000313" key="2">
    <source>
        <dbReference type="Proteomes" id="UP000231879"/>
    </source>
</evidence>
<evidence type="ECO:0000313" key="1">
    <source>
        <dbReference type="EMBL" id="PJZ57594.1"/>
    </source>
</evidence>
<accession>A0ABX4NLA6</accession>
<comment type="caution">
    <text evidence="1">The sequence shown here is derived from an EMBL/GenBank/DDBJ whole genome shotgun (WGS) entry which is preliminary data.</text>
</comment>
<dbReference type="RefSeq" id="WP_100762288.1">
    <property type="nucleotide sequence ID" value="NZ_NPDS01000003.1"/>
</dbReference>
<protein>
    <recommendedName>
        <fullName evidence="3">Toxin-antitoxin system YwqK family antitoxin</fullName>
    </recommendedName>
</protein>
<dbReference type="PROSITE" id="PS51257">
    <property type="entry name" value="PROKAR_LIPOPROTEIN"/>
    <property type="match status" value="1"/>
</dbReference>